<reference evidence="1 2" key="1">
    <citation type="journal article" date="2015" name="Fungal Genet. Biol.">
        <title>Evolution of novel wood decay mechanisms in Agaricales revealed by the genome sequences of Fistulina hepatica and Cylindrobasidium torrendii.</title>
        <authorList>
            <person name="Floudas D."/>
            <person name="Held B.W."/>
            <person name="Riley R."/>
            <person name="Nagy L.G."/>
            <person name="Koehler G."/>
            <person name="Ransdell A.S."/>
            <person name="Younus H."/>
            <person name="Chow J."/>
            <person name="Chiniquy J."/>
            <person name="Lipzen A."/>
            <person name="Tritt A."/>
            <person name="Sun H."/>
            <person name="Haridas S."/>
            <person name="LaButti K."/>
            <person name="Ohm R.A."/>
            <person name="Kues U."/>
            <person name="Blanchette R.A."/>
            <person name="Grigoriev I.V."/>
            <person name="Minto R.E."/>
            <person name="Hibbett D.S."/>
        </authorList>
    </citation>
    <scope>NUCLEOTIDE SEQUENCE [LARGE SCALE GENOMIC DNA]</scope>
    <source>
        <strain evidence="1 2">FP15055 ss-10</strain>
    </source>
</reference>
<accession>A0A0D7ASD7</accession>
<keyword evidence="2" id="KW-1185">Reference proteome</keyword>
<evidence type="ECO:0000313" key="1">
    <source>
        <dbReference type="EMBL" id="KIY60935.1"/>
    </source>
</evidence>
<name>A0A0D7ASD7_9AGAR</name>
<sequence length="186" mass="20448">MAPTDFILASMIHHDGQDCVMEEGTEEGRTKDLPWPSTIKTPGTNVIGHRVSDAVPLPAIVAMYIRAHFEPQDHLTVVSFIQSAIAFHSHLPIIHAEFISLPPCFTRMKFDLAIRIYLMYLHASGAGDKYVVYRIVYVYANTYFVLATAEGGSSQIEAHEIQSDARIGTLATMVFVQGAGTSQGPL</sequence>
<dbReference type="AlphaFoldDB" id="A0A0D7ASD7"/>
<protein>
    <submittedName>
        <fullName evidence="1">Uncharacterized protein</fullName>
    </submittedName>
</protein>
<organism evidence="1 2">
    <name type="scientific">Cylindrobasidium torrendii FP15055 ss-10</name>
    <dbReference type="NCBI Taxonomy" id="1314674"/>
    <lineage>
        <taxon>Eukaryota</taxon>
        <taxon>Fungi</taxon>
        <taxon>Dikarya</taxon>
        <taxon>Basidiomycota</taxon>
        <taxon>Agaricomycotina</taxon>
        <taxon>Agaricomycetes</taxon>
        <taxon>Agaricomycetidae</taxon>
        <taxon>Agaricales</taxon>
        <taxon>Marasmiineae</taxon>
        <taxon>Physalacriaceae</taxon>
        <taxon>Cylindrobasidium</taxon>
    </lineage>
</organism>
<dbReference type="Proteomes" id="UP000054007">
    <property type="component" value="Unassembled WGS sequence"/>
</dbReference>
<dbReference type="EMBL" id="KN881143">
    <property type="protein sequence ID" value="KIY60935.1"/>
    <property type="molecule type" value="Genomic_DNA"/>
</dbReference>
<gene>
    <name evidence="1" type="ORF">CYLTODRAFT_415796</name>
</gene>
<evidence type="ECO:0000313" key="2">
    <source>
        <dbReference type="Proteomes" id="UP000054007"/>
    </source>
</evidence>
<proteinExistence type="predicted"/>